<protein>
    <submittedName>
        <fullName evidence="1">Uncharacterized protein</fullName>
    </submittedName>
</protein>
<dbReference type="AlphaFoldDB" id="K6XY07"/>
<dbReference type="Proteomes" id="UP000006263">
    <property type="component" value="Unassembled WGS sequence"/>
</dbReference>
<dbReference type="EMBL" id="BAEP01000062">
    <property type="protein sequence ID" value="GAC25489.1"/>
    <property type="molecule type" value="Genomic_DNA"/>
</dbReference>
<organism evidence="1 2">
    <name type="scientific">Paraglaciecola mesophila KMM 241</name>
    <dbReference type="NCBI Taxonomy" id="1128912"/>
    <lineage>
        <taxon>Bacteria</taxon>
        <taxon>Pseudomonadati</taxon>
        <taxon>Pseudomonadota</taxon>
        <taxon>Gammaproteobacteria</taxon>
        <taxon>Alteromonadales</taxon>
        <taxon>Alteromonadaceae</taxon>
        <taxon>Paraglaciecola</taxon>
    </lineage>
</organism>
<sequence length="44" mass="4944">MGIFPHLKPNQFAWECVSFAQSTLAAKLLTQSGKSLIRADYPNY</sequence>
<accession>K6XY07</accession>
<reference evidence="1 2" key="1">
    <citation type="journal article" date="2017" name="Antonie Van Leeuwenhoek">
        <title>Rhizobium rhizosphaerae sp. nov., a novel species isolated from rice rhizosphere.</title>
        <authorList>
            <person name="Zhao J.J."/>
            <person name="Zhang J."/>
            <person name="Zhang R.J."/>
            <person name="Zhang C.W."/>
            <person name="Yin H.Q."/>
            <person name="Zhang X.X."/>
        </authorList>
    </citation>
    <scope>NUCLEOTIDE SEQUENCE [LARGE SCALE GENOMIC DNA]</scope>
    <source>
        <strain evidence="1 2">KMM 241</strain>
    </source>
</reference>
<evidence type="ECO:0000313" key="2">
    <source>
        <dbReference type="Proteomes" id="UP000006263"/>
    </source>
</evidence>
<comment type="caution">
    <text evidence="1">The sequence shown here is derived from an EMBL/GenBank/DDBJ whole genome shotgun (WGS) entry which is preliminary data.</text>
</comment>
<name>K6XY07_9ALTE</name>
<evidence type="ECO:0000313" key="1">
    <source>
        <dbReference type="EMBL" id="GAC25489.1"/>
    </source>
</evidence>
<proteinExistence type="predicted"/>
<gene>
    <name evidence="1" type="ORF">GMES_3206</name>
</gene>